<organism evidence="2 3">
    <name type="scientific">Capsicum baccatum</name>
    <name type="common">Peruvian pepper</name>
    <dbReference type="NCBI Taxonomy" id="33114"/>
    <lineage>
        <taxon>Eukaryota</taxon>
        <taxon>Viridiplantae</taxon>
        <taxon>Streptophyta</taxon>
        <taxon>Embryophyta</taxon>
        <taxon>Tracheophyta</taxon>
        <taxon>Spermatophyta</taxon>
        <taxon>Magnoliopsida</taxon>
        <taxon>eudicotyledons</taxon>
        <taxon>Gunneridae</taxon>
        <taxon>Pentapetalae</taxon>
        <taxon>asterids</taxon>
        <taxon>lamiids</taxon>
        <taxon>Solanales</taxon>
        <taxon>Solanaceae</taxon>
        <taxon>Solanoideae</taxon>
        <taxon>Capsiceae</taxon>
        <taxon>Capsicum</taxon>
    </lineage>
</organism>
<dbReference type="Proteomes" id="UP000224567">
    <property type="component" value="Unassembled WGS sequence"/>
</dbReference>
<evidence type="ECO:0000313" key="2">
    <source>
        <dbReference type="EMBL" id="PHT38940.1"/>
    </source>
</evidence>
<dbReference type="AlphaFoldDB" id="A0A2G2W129"/>
<reference evidence="3" key="2">
    <citation type="journal article" date="2017" name="J. Anim. Genet.">
        <title>Multiple reference genome sequences of hot pepper reveal the massive evolution of plant disease resistance genes by retroduplication.</title>
        <authorList>
            <person name="Kim S."/>
            <person name="Park J."/>
            <person name="Yeom S.-I."/>
            <person name="Kim Y.-M."/>
            <person name="Seo E."/>
            <person name="Kim K.-T."/>
            <person name="Kim M.-S."/>
            <person name="Lee J.M."/>
            <person name="Cheong K."/>
            <person name="Shin H.-S."/>
            <person name="Kim S.-B."/>
            <person name="Han K."/>
            <person name="Lee J."/>
            <person name="Park M."/>
            <person name="Lee H.-A."/>
            <person name="Lee H.-Y."/>
            <person name="Lee Y."/>
            <person name="Oh S."/>
            <person name="Lee J.H."/>
            <person name="Choi E."/>
            <person name="Choi E."/>
            <person name="Lee S.E."/>
            <person name="Jeon J."/>
            <person name="Kim H."/>
            <person name="Choi G."/>
            <person name="Song H."/>
            <person name="Lee J."/>
            <person name="Lee S.-C."/>
            <person name="Kwon J.-K."/>
            <person name="Lee H.-Y."/>
            <person name="Koo N."/>
            <person name="Hong Y."/>
            <person name="Kim R.W."/>
            <person name="Kang W.-H."/>
            <person name="Huh J.H."/>
            <person name="Kang B.-C."/>
            <person name="Yang T.-J."/>
            <person name="Lee Y.-H."/>
            <person name="Bennetzen J.L."/>
            <person name="Choi D."/>
        </authorList>
    </citation>
    <scope>NUCLEOTIDE SEQUENCE [LARGE SCALE GENOMIC DNA]</scope>
    <source>
        <strain evidence="3">cv. PBC81</strain>
    </source>
</reference>
<comment type="caution">
    <text evidence="2">The sequence shown here is derived from an EMBL/GenBank/DDBJ whole genome shotgun (WGS) entry which is preliminary data.</text>
</comment>
<accession>A0A2G2W129</accession>
<dbReference type="OrthoDB" id="1261176at2759"/>
<keyword evidence="3" id="KW-1185">Reference proteome</keyword>
<dbReference type="PANTHER" id="PTHR31672:SF13">
    <property type="entry name" value="F-BOX PROTEIN CPR30-LIKE"/>
    <property type="match status" value="1"/>
</dbReference>
<feature type="domain" description="F-box associated beta-propeller type 3" evidence="1">
    <location>
        <begin position="13"/>
        <end position="209"/>
    </location>
</feature>
<name>A0A2G2W129_CAPBA</name>
<sequence length="232" mass="26565">MPSLFWTYSLFGIAYDSLAKDYKVVHVKVIDESHQNHIVEIFSVINQSWRRMEDSRVPVGFRSMYQHPVSLSGTVNLIARGNDFECFVMSLDLSGEKFIVTPAPIKDGSWSSWRLCTFANHVCTSRTLKGEFSIWELEKNGETGLLTWINIMKLLTPGSLIQKSPQGLVDFICVKENGNILWRNFSTEHGCFIGFIEYDVRRKEFNEFKPELEISMNIHLPLLHVESLASPG</sequence>
<evidence type="ECO:0000259" key="1">
    <source>
        <dbReference type="Pfam" id="PF08268"/>
    </source>
</evidence>
<protein>
    <recommendedName>
        <fullName evidence="1">F-box associated beta-propeller type 3 domain-containing protein</fullName>
    </recommendedName>
</protein>
<dbReference type="Pfam" id="PF08268">
    <property type="entry name" value="FBA_3"/>
    <property type="match status" value="1"/>
</dbReference>
<dbReference type="InterPro" id="IPR050796">
    <property type="entry name" value="SCF_F-box_component"/>
</dbReference>
<dbReference type="NCBIfam" id="TIGR01640">
    <property type="entry name" value="F_box_assoc_1"/>
    <property type="match status" value="1"/>
</dbReference>
<dbReference type="EMBL" id="MLFT02000009">
    <property type="protein sequence ID" value="PHT38940.1"/>
    <property type="molecule type" value="Genomic_DNA"/>
</dbReference>
<proteinExistence type="predicted"/>
<evidence type="ECO:0000313" key="3">
    <source>
        <dbReference type="Proteomes" id="UP000224567"/>
    </source>
</evidence>
<gene>
    <name evidence="2" type="ORF">CQW23_22513</name>
</gene>
<dbReference type="InterPro" id="IPR013187">
    <property type="entry name" value="F-box-assoc_dom_typ3"/>
</dbReference>
<reference evidence="2 3" key="1">
    <citation type="journal article" date="2017" name="Genome Biol.">
        <title>New reference genome sequences of hot pepper reveal the massive evolution of plant disease-resistance genes by retroduplication.</title>
        <authorList>
            <person name="Kim S."/>
            <person name="Park J."/>
            <person name="Yeom S.I."/>
            <person name="Kim Y.M."/>
            <person name="Seo E."/>
            <person name="Kim K.T."/>
            <person name="Kim M.S."/>
            <person name="Lee J.M."/>
            <person name="Cheong K."/>
            <person name="Shin H.S."/>
            <person name="Kim S.B."/>
            <person name="Han K."/>
            <person name="Lee J."/>
            <person name="Park M."/>
            <person name="Lee H.A."/>
            <person name="Lee H.Y."/>
            <person name="Lee Y."/>
            <person name="Oh S."/>
            <person name="Lee J.H."/>
            <person name="Choi E."/>
            <person name="Choi E."/>
            <person name="Lee S.E."/>
            <person name="Jeon J."/>
            <person name="Kim H."/>
            <person name="Choi G."/>
            <person name="Song H."/>
            <person name="Lee J."/>
            <person name="Lee S.C."/>
            <person name="Kwon J.K."/>
            <person name="Lee H.Y."/>
            <person name="Koo N."/>
            <person name="Hong Y."/>
            <person name="Kim R.W."/>
            <person name="Kang W.H."/>
            <person name="Huh J.H."/>
            <person name="Kang B.C."/>
            <person name="Yang T.J."/>
            <person name="Lee Y.H."/>
            <person name="Bennetzen J.L."/>
            <person name="Choi D."/>
        </authorList>
    </citation>
    <scope>NUCLEOTIDE SEQUENCE [LARGE SCALE GENOMIC DNA]</scope>
    <source>
        <strain evidence="3">cv. PBC81</strain>
    </source>
</reference>
<dbReference type="InterPro" id="IPR017451">
    <property type="entry name" value="F-box-assoc_interact_dom"/>
</dbReference>
<dbReference type="PANTHER" id="PTHR31672">
    <property type="entry name" value="BNACNNG10540D PROTEIN"/>
    <property type="match status" value="1"/>
</dbReference>